<dbReference type="PROSITE" id="PS50950">
    <property type="entry name" value="ZF_THAP"/>
    <property type="match status" value="1"/>
</dbReference>
<evidence type="ECO:0000256" key="7">
    <source>
        <dbReference type="SAM" id="MobiDB-lite"/>
    </source>
</evidence>
<dbReference type="EMBL" id="AP029267">
    <property type="protein sequence ID" value="BFG05298.1"/>
    <property type="molecule type" value="Genomic_DNA"/>
</dbReference>
<dbReference type="AlphaFoldDB" id="A0AAU9GBG8"/>
<reference evidence="10 11" key="1">
    <citation type="submission" date="2024-02" db="EMBL/GenBank/DDBJ databases">
        <title>A chromosome-level genome assembly of Drosophila madeirensis, a fruit fly species endemic to Madeira island.</title>
        <authorList>
            <person name="Tomihara K."/>
            <person name="Llopart A."/>
            <person name="Yamamoto D."/>
        </authorList>
    </citation>
    <scope>NUCLEOTIDE SEQUENCE [LARGE SCALE GENOMIC DNA]</scope>
    <source>
        <strain evidence="10 11">RF1</strain>
    </source>
</reference>
<dbReference type="SMART" id="SM00692">
    <property type="entry name" value="DM3"/>
    <property type="match status" value="1"/>
</dbReference>
<dbReference type="SMART" id="SM00980">
    <property type="entry name" value="THAP"/>
    <property type="match status" value="1"/>
</dbReference>
<accession>A0AAU9GBG8</accession>
<gene>
    <name evidence="10" type="ORF">DMAD_04058</name>
</gene>
<dbReference type="SUPFAM" id="SSF57716">
    <property type="entry name" value="Glucocorticoid receptor-like (DNA-binding domain)"/>
    <property type="match status" value="1"/>
</dbReference>
<keyword evidence="3" id="KW-0862">Zinc</keyword>
<dbReference type="Pfam" id="PF05485">
    <property type="entry name" value="THAP"/>
    <property type="match status" value="1"/>
</dbReference>
<evidence type="ECO:0000256" key="1">
    <source>
        <dbReference type="ARBA" id="ARBA00022723"/>
    </source>
</evidence>
<feature type="compositionally biased region" description="Polar residues" evidence="7">
    <location>
        <begin position="303"/>
        <end position="314"/>
    </location>
</feature>
<feature type="chain" id="PRO_5043650466" evidence="8">
    <location>
        <begin position="23"/>
        <end position="330"/>
    </location>
</feature>
<feature type="region of interest" description="Disordered" evidence="7">
    <location>
        <begin position="300"/>
        <end position="330"/>
    </location>
</feature>
<dbReference type="InterPro" id="IPR026516">
    <property type="entry name" value="THAP1/10"/>
</dbReference>
<keyword evidence="6" id="KW-0175">Coiled coil</keyword>
<keyword evidence="2 5" id="KW-0863">Zinc-finger</keyword>
<evidence type="ECO:0000256" key="5">
    <source>
        <dbReference type="PROSITE-ProRule" id="PRU00309"/>
    </source>
</evidence>
<keyword evidence="11" id="KW-1185">Reference proteome</keyword>
<dbReference type="PANTHER" id="PTHR46600">
    <property type="entry name" value="THAP DOMAIN-CONTAINING"/>
    <property type="match status" value="1"/>
</dbReference>
<evidence type="ECO:0000256" key="3">
    <source>
        <dbReference type="ARBA" id="ARBA00022833"/>
    </source>
</evidence>
<keyword evidence="1" id="KW-0479">Metal-binding</keyword>
<feature type="domain" description="THAP-type" evidence="9">
    <location>
        <begin position="53"/>
        <end position="131"/>
    </location>
</feature>
<dbReference type="GO" id="GO:0043565">
    <property type="term" value="F:sequence-specific DNA binding"/>
    <property type="evidence" value="ECO:0007669"/>
    <property type="project" value="InterPro"/>
</dbReference>
<keyword evidence="4 5" id="KW-0238">DNA-binding</keyword>
<sequence length="330" mass="38663">MVLTLRRLRFAALCVYARVAQHCSPAQLTSRVPKRVPPKIAWKIYLNNKTNKYKMICAVDDCASNLRGSRQRSFKFPGDAELRRQWTRFCRRADGINYQAERVCLDHFEMEDFEEDHTPLKLRPEAVPSLHAHQYIDLEVVEEHLELPEAKEATLAKEQPEEMDSDYDFEELPADGCLQVQVVDADSYLKVLEKENTELKRDNFKMNLSIQTSERDIERMQRQLDNANERYRQLVGNLERIFSVSQIERIQNDRRIVWPRTDLIEAHSLYATSRSAYSMLLGRNYPLPSVRTMQYWEARERNPTTSSSRQNGQHQDCDSIDATSTDHNYT</sequence>
<dbReference type="Proteomes" id="UP001500889">
    <property type="component" value="Chromosome E"/>
</dbReference>
<dbReference type="GO" id="GO:0008270">
    <property type="term" value="F:zinc ion binding"/>
    <property type="evidence" value="ECO:0007669"/>
    <property type="project" value="UniProtKB-KW"/>
</dbReference>
<evidence type="ECO:0000259" key="9">
    <source>
        <dbReference type="PROSITE" id="PS50950"/>
    </source>
</evidence>
<organism evidence="10 11">
    <name type="scientific">Drosophila madeirensis</name>
    <name type="common">Fruit fly</name>
    <dbReference type="NCBI Taxonomy" id="30013"/>
    <lineage>
        <taxon>Eukaryota</taxon>
        <taxon>Metazoa</taxon>
        <taxon>Ecdysozoa</taxon>
        <taxon>Arthropoda</taxon>
        <taxon>Hexapoda</taxon>
        <taxon>Insecta</taxon>
        <taxon>Pterygota</taxon>
        <taxon>Neoptera</taxon>
        <taxon>Endopterygota</taxon>
        <taxon>Diptera</taxon>
        <taxon>Brachycera</taxon>
        <taxon>Muscomorpha</taxon>
        <taxon>Ephydroidea</taxon>
        <taxon>Drosophilidae</taxon>
        <taxon>Drosophila</taxon>
        <taxon>Sophophora</taxon>
    </lineage>
</organism>
<dbReference type="PANTHER" id="PTHR46600:SF11">
    <property type="entry name" value="THAP DOMAIN-CONTAINING PROTEIN 10"/>
    <property type="match status" value="1"/>
</dbReference>
<evidence type="ECO:0000256" key="2">
    <source>
        <dbReference type="ARBA" id="ARBA00022771"/>
    </source>
</evidence>
<evidence type="ECO:0000313" key="10">
    <source>
        <dbReference type="EMBL" id="BFG05298.1"/>
    </source>
</evidence>
<dbReference type="InterPro" id="IPR006612">
    <property type="entry name" value="THAP_Znf"/>
</dbReference>
<feature type="coiled-coil region" evidence="6">
    <location>
        <begin position="210"/>
        <end position="237"/>
    </location>
</feature>
<evidence type="ECO:0000256" key="4">
    <source>
        <dbReference type="ARBA" id="ARBA00023125"/>
    </source>
</evidence>
<proteinExistence type="predicted"/>
<name>A0AAU9GBG8_DROMD</name>
<feature type="compositionally biased region" description="Polar residues" evidence="7">
    <location>
        <begin position="321"/>
        <end position="330"/>
    </location>
</feature>
<feature type="signal peptide" evidence="8">
    <location>
        <begin position="1"/>
        <end position="22"/>
    </location>
</feature>
<protein>
    <submittedName>
        <fullName evidence="10">THAP domain-containing protein 1-like</fullName>
    </submittedName>
</protein>
<keyword evidence="8" id="KW-0732">Signal</keyword>
<evidence type="ECO:0000313" key="11">
    <source>
        <dbReference type="Proteomes" id="UP001500889"/>
    </source>
</evidence>
<evidence type="ECO:0000256" key="6">
    <source>
        <dbReference type="SAM" id="Coils"/>
    </source>
</evidence>
<evidence type="ECO:0000256" key="8">
    <source>
        <dbReference type="SAM" id="SignalP"/>
    </source>
</evidence>